<dbReference type="InterPro" id="IPR011991">
    <property type="entry name" value="ArsR-like_HTH"/>
</dbReference>
<evidence type="ECO:0000313" key="6">
    <source>
        <dbReference type="EMBL" id="MFC7434560.1"/>
    </source>
</evidence>
<evidence type="ECO:0000256" key="3">
    <source>
        <dbReference type="ARBA" id="ARBA00023159"/>
    </source>
</evidence>
<evidence type="ECO:0000256" key="4">
    <source>
        <dbReference type="ARBA" id="ARBA00023163"/>
    </source>
</evidence>
<dbReference type="RefSeq" id="WP_382256070.1">
    <property type="nucleotide sequence ID" value="NZ_JBHTBX010000005.1"/>
</dbReference>
<keyword evidence="7" id="KW-1185">Reference proteome</keyword>
<gene>
    <name evidence="6" type="ORF">ACFQNJ_08560</name>
</gene>
<protein>
    <submittedName>
        <fullName evidence="6">Lrp/AsnC ligand binding domain-containing protein</fullName>
    </submittedName>
</protein>
<dbReference type="PRINTS" id="PR00033">
    <property type="entry name" value="HTHASNC"/>
</dbReference>
<dbReference type="InterPro" id="IPR019887">
    <property type="entry name" value="Tscrpt_reg_AsnC/Lrp_C"/>
</dbReference>
<evidence type="ECO:0000256" key="1">
    <source>
        <dbReference type="ARBA" id="ARBA00023015"/>
    </source>
</evidence>
<dbReference type="InterPro" id="IPR019888">
    <property type="entry name" value="Tscrpt_reg_AsnC-like"/>
</dbReference>
<organism evidence="6 7">
    <name type="scientific">Hydrogenophaga bisanensis</name>
    <dbReference type="NCBI Taxonomy" id="439611"/>
    <lineage>
        <taxon>Bacteria</taxon>
        <taxon>Pseudomonadati</taxon>
        <taxon>Pseudomonadota</taxon>
        <taxon>Betaproteobacteria</taxon>
        <taxon>Burkholderiales</taxon>
        <taxon>Comamonadaceae</taxon>
        <taxon>Hydrogenophaga</taxon>
    </lineage>
</organism>
<dbReference type="SUPFAM" id="SSF46785">
    <property type="entry name" value="Winged helix' DNA-binding domain"/>
    <property type="match status" value="1"/>
</dbReference>
<dbReference type="InterPro" id="IPR019885">
    <property type="entry name" value="Tscrpt_reg_HTH_AsnC-type_CS"/>
</dbReference>
<dbReference type="InterPro" id="IPR036390">
    <property type="entry name" value="WH_DNA-bd_sf"/>
</dbReference>
<reference evidence="7" key="1">
    <citation type="journal article" date="2019" name="Int. J. Syst. Evol. Microbiol.">
        <title>The Global Catalogue of Microorganisms (GCM) 10K type strain sequencing project: providing services to taxonomists for standard genome sequencing and annotation.</title>
        <authorList>
            <consortium name="The Broad Institute Genomics Platform"/>
            <consortium name="The Broad Institute Genome Sequencing Center for Infectious Disease"/>
            <person name="Wu L."/>
            <person name="Ma J."/>
        </authorList>
    </citation>
    <scope>NUCLEOTIDE SEQUENCE [LARGE SCALE GENOMIC DNA]</scope>
    <source>
        <strain evidence="7">CCUG 54518</strain>
    </source>
</reference>
<sequence>MDRIDQKILQELQADARLSIVELSRRVGLTKTPCAERVRRLEKAGVIRGYHAALDADAVGAGHVVLVQVLLSSTTEQDLRRFNEAVRRIPEIESCHMIAGDFDYLLKVRTRDINEYRKVMGEHISGLPSVKQTHTYVVMEVVKDERSLPVRPAAARLTTP</sequence>
<dbReference type="InterPro" id="IPR000485">
    <property type="entry name" value="AsnC-type_HTH_dom"/>
</dbReference>
<keyword evidence="2" id="KW-0238">DNA-binding</keyword>
<dbReference type="Gene3D" id="3.30.70.920">
    <property type="match status" value="1"/>
</dbReference>
<dbReference type="EMBL" id="JBHTBX010000005">
    <property type="protein sequence ID" value="MFC7434560.1"/>
    <property type="molecule type" value="Genomic_DNA"/>
</dbReference>
<proteinExistence type="predicted"/>
<accession>A0ABW2R908</accession>
<dbReference type="PANTHER" id="PTHR30154:SF0">
    <property type="entry name" value="LEUCINE-RESPONSIVE REGULATORY PROTEIN"/>
    <property type="match status" value="1"/>
</dbReference>
<evidence type="ECO:0000259" key="5">
    <source>
        <dbReference type="PROSITE" id="PS50956"/>
    </source>
</evidence>
<dbReference type="SMART" id="SM00344">
    <property type="entry name" value="HTH_ASNC"/>
    <property type="match status" value="1"/>
</dbReference>
<dbReference type="SUPFAM" id="SSF54909">
    <property type="entry name" value="Dimeric alpha+beta barrel"/>
    <property type="match status" value="1"/>
</dbReference>
<dbReference type="Proteomes" id="UP001596495">
    <property type="component" value="Unassembled WGS sequence"/>
</dbReference>
<evidence type="ECO:0000256" key="2">
    <source>
        <dbReference type="ARBA" id="ARBA00023125"/>
    </source>
</evidence>
<dbReference type="Gene3D" id="1.10.10.10">
    <property type="entry name" value="Winged helix-like DNA-binding domain superfamily/Winged helix DNA-binding domain"/>
    <property type="match status" value="1"/>
</dbReference>
<keyword evidence="1" id="KW-0805">Transcription regulation</keyword>
<evidence type="ECO:0000313" key="7">
    <source>
        <dbReference type="Proteomes" id="UP001596495"/>
    </source>
</evidence>
<dbReference type="InterPro" id="IPR011008">
    <property type="entry name" value="Dimeric_a/b-barrel"/>
</dbReference>
<dbReference type="CDD" id="cd00090">
    <property type="entry name" value="HTH_ARSR"/>
    <property type="match status" value="1"/>
</dbReference>
<feature type="domain" description="HTH asnC-type" evidence="5">
    <location>
        <begin position="1"/>
        <end position="62"/>
    </location>
</feature>
<dbReference type="Pfam" id="PF01037">
    <property type="entry name" value="AsnC_trans_reg"/>
    <property type="match status" value="1"/>
</dbReference>
<dbReference type="PROSITE" id="PS50956">
    <property type="entry name" value="HTH_ASNC_2"/>
    <property type="match status" value="1"/>
</dbReference>
<comment type="caution">
    <text evidence="6">The sequence shown here is derived from an EMBL/GenBank/DDBJ whole genome shotgun (WGS) entry which is preliminary data.</text>
</comment>
<dbReference type="Pfam" id="PF13412">
    <property type="entry name" value="HTH_24"/>
    <property type="match status" value="1"/>
</dbReference>
<keyword evidence="4" id="KW-0804">Transcription</keyword>
<name>A0ABW2R908_9BURK</name>
<dbReference type="InterPro" id="IPR036388">
    <property type="entry name" value="WH-like_DNA-bd_sf"/>
</dbReference>
<dbReference type="PROSITE" id="PS00519">
    <property type="entry name" value="HTH_ASNC_1"/>
    <property type="match status" value="1"/>
</dbReference>
<dbReference type="PANTHER" id="PTHR30154">
    <property type="entry name" value="LEUCINE-RESPONSIVE REGULATORY PROTEIN"/>
    <property type="match status" value="1"/>
</dbReference>
<keyword evidence="3" id="KW-0010">Activator</keyword>